<reference evidence="1" key="1">
    <citation type="submission" date="2014-09" db="EMBL/GenBank/DDBJ databases">
        <authorList>
            <person name="Magalhaes I.L.F."/>
            <person name="Oliveira U."/>
            <person name="Santos F.R."/>
            <person name="Vidigal T.H.D.A."/>
            <person name="Brescovit A.D."/>
            <person name="Santos A.J."/>
        </authorList>
    </citation>
    <scope>NUCLEOTIDE SEQUENCE</scope>
    <source>
        <tissue evidence="1">Shoot tissue taken approximately 20 cm above the soil surface</tissue>
    </source>
</reference>
<dbReference type="AlphaFoldDB" id="A0A0A9DCT5"/>
<organism evidence="1">
    <name type="scientific">Arundo donax</name>
    <name type="common">Giant reed</name>
    <name type="synonym">Donax arundinaceus</name>
    <dbReference type="NCBI Taxonomy" id="35708"/>
    <lineage>
        <taxon>Eukaryota</taxon>
        <taxon>Viridiplantae</taxon>
        <taxon>Streptophyta</taxon>
        <taxon>Embryophyta</taxon>
        <taxon>Tracheophyta</taxon>
        <taxon>Spermatophyta</taxon>
        <taxon>Magnoliopsida</taxon>
        <taxon>Liliopsida</taxon>
        <taxon>Poales</taxon>
        <taxon>Poaceae</taxon>
        <taxon>PACMAD clade</taxon>
        <taxon>Arundinoideae</taxon>
        <taxon>Arundineae</taxon>
        <taxon>Arundo</taxon>
    </lineage>
</organism>
<dbReference type="EMBL" id="GBRH01216343">
    <property type="protein sequence ID" value="JAD81552.1"/>
    <property type="molecule type" value="Transcribed_RNA"/>
</dbReference>
<sequence>MCCDSNIHNCKEFQRYMSVSLCTSMFYYEPTITFSACRIFTVIYKCNESLH</sequence>
<name>A0A0A9DCT5_ARUDO</name>
<protein>
    <submittedName>
        <fullName evidence="1">Uncharacterized protein</fullName>
    </submittedName>
</protein>
<reference evidence="1" key="2">
    <citation type="journal article" date="2015" name="Data Brief">
        <title>Shoot transcriptome of the giant reed, Arundo donax.</title>
        <authorList>
            <person name="Barrero R.A."/>
            <person name="Guerrero F.D."/>
            <person name="Moolhuijzen P."/>
            <person name="Goolsby J.A."/>
            <person name="Tidwell J."/>
            <person name="Bellgard S.E."/>
            <person name="Bellgard M.I."/>
        </authorList>
    </citation>
    <scope>NUCLEOTIDE SEQUENCE</scope>
    <source>
        <tissue evidence="1">Shoot tissue taken approximately 20 cm above the soil surface</tissue>
    </source>
</reference>
<evidence type="ECO:0000313" key="1">
    <source>
        <dbReference type="EMBL" id="JAD81552.1"/>
    </source>
</evidence>
<accession>A0A0A9DCT5</accession>
<proteinExistence type="predicted"/>